<protein>
    <submittedName>
        <fullName evidence="2">Type II secretory pathway pseudopilin PulG</fullName>
    </submittedName>
</protein>
<dbReference type="EMBL" id="JAHTGR010000002">
    <property type="protein sequence ID" value="MBV6319962.1"/>
    <property type="molecule type" value="Genomic_DNA"/>
</dbReference>
<keyword evidence="4" id="KW-1185">Reference proteome</keyword>
<reference evidence="2" key="2">
    <citation type="submission" date="2022-03" db="EMBL/GenBank/DDBJ databases">
        <title>Genome Encyclopedia of Bacteria and Archaea VI: Functional Genomics of Type Strains.</title>
        <authorList>
            <person name="Whitman W."/>
        </authorList>
    </citation>
    <scope>NUCLEOTIDE SEQUENCE</scope>
    <source>
        <strain evidence="2">HSC-15S17</strain>
    </source>
</reference>
<dbReference type="RefSeq" id="WP_217940641.1">
    <property type="nucleotide sequence ID" value="NZ_JAHTGR010000002.1"/>
</dbReference>
<evidence type="ECO:0000313" key="1">
    <source>
        <dbReference type="EMBL" id="MBV6319962.1"/>
    </source>
</evidence>
<gene>
    <name evidence="1" type="ORF">KVP70_03365</name>
    <name evidence="2" type="ORF">L1274_004066</name>
</gene>
<evidence type="ECO:0000313" key="3">
    <source>
        <dbReference type="Proteomes" id="UP001155901"/>
    </source>
</evidence>
<evidence type="ECO:0000313" key="2">
    <source>
        <dbReference type="EMBL" id="MCP2010326.1"/>
    </source>
</evidence>
<evidence type="ECO:0000313" key="4">
    <source>
        <dbReference type="Proteomes" id="UP001162889"/>
    </source>
</evidence>
<dbReference type="Proteomes" id="UP001155901">
    <property type="component" value="Unassembled WGS sequence"/>
</dbReference>
<dbReference type="EMBL" id="JALJZU010000008">
    <property type="protein sequence ID" value="MCP2010326.1"/>
    <property type="molecule type" value="Genomic_DNA"/>
</dbReference>
<dbReference type="AlphaFoldDB" id="A0AA41L3N6"/>
<sequence length="241" mass="25913">MTPAPLLARQRGAALLVLVTTIGLGAAVAAINSFNVRQGDQRRERETLLTLSAAREALTGFALRNGRLPRPAISATDGREREADCADEIACTGLLPWKALGIPATDAWGKRLRYSVTPPMSRKNFSAVETVATKRLVTRNATGEKYFLLGRTVCEVTAQCAPAIVYSSGRKNFGVTEQGARLANGAARNIDEQHNDSASNDFIVRPGSTDSDVPGGEFDDLVVWLSLPTLYQQMARAGALR</sequence>
<dbReference type="Proteomes" id="UP001162889">
    <property type="component" value="Unassembled WGS sequence"/>
</dbReference>
<name>A0AA41L3N6_9BURK</name>
<organism evidence="1 3">
    <name type="scientific">Duganella violaceipulchra</name>
    <dbReference type="NCBI Taxonomy" id="2849652"/>
    <lineage>
        <taxon>Bacteria</taxon>
        <taxon>Pseudomonadati</taxon>
        <taxon>Pseudomonadota</taxon>
        <taxon>Betaproteobacteria</taxon>
        <taxon>Burkholderiales</taxon>
        <taxon>Oxalobacteraceae</taxon>
        <taxon>Telluria group</taxon>
        <taxon>Duganella</taxon>
    </lineage>
</organism>
<comment type="caution">
    <text evidence="1">The sequence shown here is derived from an EMBL/GenBank/DDBJ whole genome shotgun (WGS) entry which is preliminary data.</text>
</comment>
<accession>A0AA41L3N6</accession>
<reference evidence="1" key="1">
    <citation type="submission" date="2021-07" db="EMBL/GenBank/DDBJ databases">
        <title>Characterization of violacein-producing bacteria and related species.</title>
        <authorList>
            <person name="Wilson H.S."/>
            <person name="De Leon M.E."/>
        </authorList>
    </citation>
    <scope>NUCLEOTIDE SEQUENCE</scope>
    <source>
        <strain evidence="1">HSC-15S17</strain>
    </source>
</reference>
<proteinExistence type="predicted"/>